<dbReference type="EnsemblPlants" id="ORUFI07G03110.1">
    <property type="protein sequence ID" value="ORUFI07G03110.1"/>
    <property type="gene ID" value="ORUFI07G03110"/>
</dbReference>
<name>A0A0E0Q445_ORYRU</name>
<dbReference type="AlphaFoldDB" id="A0A0E0Q445"/>
<accession>A0A0E0Q445</accession>
<proteinExistence type="predicted"/>
<reference evidence="1" key="2">
    <citation type="submission" date="2015-06" db="UniProtKB">
        <authorList>
            <consortium name="EnsemblPlants"/>
        </authorList>
    </citation>
    <scope>IDENTIFICATION</scope>
</reference>
<reference evidence="2" key="1">
    <citation type="submission" date="2013-06" db="EMBL/GenBank/DDBJ databases">
        <authorList>
            <person name="Zhao Q."/>
        </authorList>
    </citation>
    <scope>NUCLEOTIDE SEQUENCE</scope>
    <source>
        <strain evidence="2">cv. W1943</strain>
    </source>
</reference>
<dbReference type="Gramene" id="ORUFI07G03110.1">
    <property type="protein sequence ID" value="ORUFI07G03110.1"/>
    <property type="gene ID" value="ORUFI07G03110"/>
</dbReference>
<organism evidence="1 2">
    <name type="scientific">Oryza rufipogon</name>
    <name type="common">Brownbeard rice</name>
    <name type="synonym">Asian wild rice</name>
    <dbReference type="NCBI Taxonomy" id="4529"/>
    <lineage>
        <taxon>Eukaryota</taxon>
        <taxon>Viridiplantae</taxon>
        <taxon>Streptophyta</taxon>
        <taxon>Embryophyta</taxon>
        <taxon>Tracheophyta</taxon>
        <taxon>Spermatophyta</taxon>
        <taxon>Magnoliopsida</taxon>
        <taxon>Liliopsida</taxon>
        <taxon>Poales</taxon>
        <taxon>Poaceae</taxon>
        <taxon>BOP clade</taxon>
        <taxon>Oryzoideae</taxon>
        <taxon>Oryzeae</taxon>
        <taxon>Oryzinae</taxon>
        <taxon>Oryza</taxon>
    </lineage>
</organism>
<evidence type="ECO:0000313" key="1">
    <source>
        <dbReference type="EnsemblPlants" id="ORUFI07G03110.1"/>
    </source>
</evidence>
<sequence length="116" mass="12595">MHACIASCSRLAIIQSSTRVLSLPFPPPVHYHRSRVGPAHCDEAGGSTDKPFEVPCSGRRDNTGMRSCSSWTLLLQGGEGGEGREHGYMHGRKVYMRNNGEAPDLAIQNKLGFGNN</sequence>
<protein>
    <submittedName>
        <fullName evidence="1">Uncharacterized protein</fullName>
    </submittedName>
</protein>
<dbReference type="Proteomes" id="UP000008022">
    <property type="component" value="Unassembled WGS sequence"/>
</dbReference>
<keyword evidence="2" id="KW-1185">Reference proteome</keyword>
<evidence type="ECO:0000313" key="2">
    <source>
        <dbReference type="Proteomes" id="UP000008022"/>
    </source>
</evidence>
<dbReference type="HOGENOM" id="CLU_2100937_0_0_1"/>